<dbReference type="InterPro" id="IPR022770">
    <property type="entry name" value="IucA/IucC-like_C"/>
</dbReference>
<feature type="domain" description="Aerobactin siderophore biosynthesis IucA/IucC-like C-terminal" evidence="1">
    <location>
        <begin position="68"/>
        <end position="195"/>
    </location>
</feature>
<accession>A0ABW5A0W4</accession>
<reference evidence="4" key="1">
    <citation type="journal article" date="2019" name="Int. J. Syst. Evol. Microbiol.">
        <title>The Global Catalogue of Microorganisms (GCM) 10K type strain sequencing project: providing services to taxonomists for standard genome sequencing and annotation.</title>
        <authorList>
            <consortium name="The Broad Institute Genomics Platform"/>
            <consortium name="The Broad Institute Genome Sequencing Center for Infectious Disease"/>
            <person name="Wu L."/>
            <person name="Ma J."/>
        </authorList>
    </citation>
    <scope>NUCLEOTIDE SEQUENCE [LARGE SCALE GENOMIC DNA]</scope>
    <source>
        <strain evidence="4">CGMCC 1.13574</strain>
    </source>
</reference>
<dbReference type="Proteomes" id="UP001597343">
    <property type="component" value="Unassembled WGS sequence"/>
</dbReference>
<evidence type="ECO:0000313" key="3">
    <source>
        <dbReference type="EMBL" id="MFD2171863.1"/>
    </source>
</evidence>
<dbReference type="RefSeq" id="WP_386049032.1">
    <property type="nucleotide sequence ID" value="NZ_JBHUIO010000011.1"/>
</dbReference>
<evidence type="ECO:0000259" key="2">
    <source>
        <dbReference type="Pfam" id="PF11575"/>
    </source>
</evidence>
<protein>
    <submittedName>
        <fullName evidence="3">IucA/IucC family C-terminal-domain containing protein</fullName>
    </submittedName>
</protein>
<organism evidence="3 4">
    <name type="scientific">Tumebacillus lipolyticus</name>
    <dbReference type="NCBI Taxonomy" id="1280370"/>
    <lineage>
        <taxon>Bacteria</taxon>
        <taxon>Bacillati</taxon>
        <taxon>Bacillota</taxon>
        <taxon>Bacilli</taxon>
        <taxon>Bacillales</taxon>
        <taxon>Alicyclobacillaceae</taxon>
        <taxon>Tumebacillus</taxon>
    </lineage>
</organism>
<dbReference type="EMBL" id="JBHUIO010000011">
    <property type="protein sequence ID" value="MFD2171863.1"/>
    <property type="molecule type" value="Genomic_DNA"/>
</dbReference>
<gene>
    <name evidence="3" type="ORF">ACFSOY_18015</name>
</gene>
<comment type="caution">
    <text evidence="3">The sequence shown here is derived from an EMBL/GenBank/DDBJ whole genome shotgun (WGS) entry which is preliminary data.</text>
</comment>
<sequence length="274" mass="30446">MKTVETKIELLTRLRTEGMRLPFQFAQEQDRPEGIAIGQLLQDSALLRATMENVAKQMNSGNLVAAASLFQKRLASLLLASVLTPLSTVGLGLLADADSTEIVLVDNLPVSVILCDRESLLLVNRLPQDWQNLEPGLVREDVATVQRVLKAVFDQTLGPLIYRIAAEFNLSPKVMWGNVGNFVGYLYGELCEHPTYQQAAIVDREYVFNSVGFTAPKLGDTFQEVWLEEISPARKVRVRNSCCLWNQFPGNRSCTTCPLVCNAERAELLSAYKA</sequence>
<feature type="domain" description="Ferric siderophore reductase C-terminal" evidence="2">
    <location>
        <begin position="239"/>
        <end position="259"/>
    </location>
</feature>
<proteinExistence type="predicted"/>
<evidence type="ECO:0000313" key="4">
    <source>
        <dbReference type="Proteomes" id="UP001597343"/>
    </source>
</evidence>
<dbReference type="Gene3D" id="1.10.510.40">
    <property type="match status" value="1"/>
</dbReference>
<keyword evidence="4" id="KW-1185">Reference proteome</keyword>
<dbReference type="Pfam" id="PF11575">
    <property type="entry name" value="FhuF_C"/>
    <property type="match status" value="1"/>
</dbReference>
<dbReference type="Pfam" id="PF06276">
    <property type="entry name" value="FhuF"/>
    <property type="match status" value="1"/>
</dbReference>
<dbReference type="InterPro" id="IPR024726">
    <property type="entry name" value="FhuF_C"/>
</dbReference>
<name>A0ABW5A0W4_9BACL</name>
<evidence type="ECO:0000259" key="1">
    <source>
        <dbReference type="Pfam" id="PF06276"/>
    </source>
</evidence>